<dbReference type="InterPro" id="IPR001506">
    <property type="entry name" value="Peptidase_M12A"/>
</dbReference>
<dbReference type="WBParaSite" id="PTRK_0000194900.1">
    <property type="protein sequence ID" value="PTRK_0000194900.1"/>
    <property type="gene ID" value="PTRK_0000194900"/>
</dbReference>
<dbReference type="PANTHER" id="PTHR10127">
    <property type="entry name" value="DISCOIDIN, CUB, EGF, LAMININ , AND ZINC METALLOPROTEASE DOMAIN CONTAINING"/>
    <property type="match status" value="1"/>
</dbReference>
<dbReference type="PROSITE" id="PS01186">
    <property type="entry name" value="EGF_2"/>
    <property type="match status" value="1"/>
</dbReference>
<keyword evidence="3 6" id="KW-0482">Metalloprotease</keyword>
<dbReference type="Pfam" id="PF01400">
    <property type="entry name" value="Astacin"/>
    <property type="match status" value="1"/>
</dbReference>
<dbReference type="Proteomes" id="UP000038045">
    <property type="component" value="Unplaced"/>
</dbReference>
<dbReference type="PANTHER" id="PTHR10127:SF802">
    <property type="entry name" value="ZINC METALLOPROTEINASE NAS-10"/>
    <property type="match status" value="1"/>
</dbReference>
<comment type="caution">
    <text evidence="5">Lacks conserved residue(s) required for the propagation of feature annotation.</text>
</comment>
<reference evidence="9" key="1">
    <citation type="submission" date="2017-02" db="UniProtKB">
        <authorList>
            <consortium name="WormBaseParasite"/>
        </authorList>
    </citation>
    <scope>IDENTIFICATION</scope>
</reference>
<comment type="cofactor">
    <cofactor evidence="6">
        <name>Zn(2+)</name>
        <dbReference type="ChEBI" id="CHEBI:29105"/>
    </cofactor>
    <text evidence="6">Binds 1 zinc ion per subunit.</text>
</comment>
<dbReference type="SUPFAM" id="SSF55486">
    <property type="entry name" value="Metalloproteases ('zincins'), catalytic domain"/>
    <property type="match status" value="1"/>
</dbReference>
<evidence type="ECO:0000256" key="1">
    <source>
        <dbReference type="ARBA" id="ARBA00022723"/>
    </source>
</evidence>
<evidence type="ECO:0000256" key="4">
    <source>
        <dbReference type="ARBA" id="ARBA00023157"/>
    </source>
</evidence>
<keyword evidence="2 6" id="KW-0862">Zinc</keyword>
<evidence type="ECO:0000256" key="5">
    <source>
        <dbReference type="PROSITE-ProRule" id="PRU01211"/>
    </source>
</evidence>
<dbReference type="STRING" id="131310.A0A0N4Z4N3"/>
<dbReference type="GO" id="GO:0008270">
    <property type="term" value="F:zinc ion binding"/>
    <property type="evidence" value="ECO:0007669"/>
    <property type="project" value="InterPro"/>
</dbReference>
<dbReference type="EC" id="3.4.24.-" evidence="6"/>
<proteinExistence type="predicted"/>
<keyword evidence="4" id="KW-1015">Disulfide bond</keyword>
<keyword evidence="6" id="KW-0645">Protease</keyword>
<dbReference type="PROSITE" id="PS00022">
    <property type="entry name" value="EGF_1"/>
    <property type="match status" value="1"/>
</dbReference>
<dbReference type="GO" id="GO:0004222">
    <property type="term" value="F:metalloendopeptidase activity"/>
    <property type="evidence" value="ECO:0007669"/>
    <property type="project" value="UniProtKB-UniRule"/>
</dbReference>
<dbReference type="AlphaFoldDB" id="A0A0N4Z4N3"/>
<evidence type="ECO:0000313" key="9">
    <source>
        <dbReference type="WBParaSite" id="PTRK_0000194900.1"/>
    </source>
</evidence>
<dbReference type="SMART" id="SM00235">
    <property type="entry name" value="ZnMc"/>
    <property type="match status" value="1"/>
</dbReference>
<sequence length="376" mass="44199">MTGGHVVIDNNESFVKSKEEFLRRKKILSKDQPYRWSTNLYYIINKGLDEKKIKEAFQRIENRSCFKFIKTMKIIKNTQGFIFNSSTFLGTFFGNVVKNGYQYIYLRKNDSFLSSRWIMHFILNALGMYHEHMRPDRGNFIRVNYENIDESALDDFQLLNASNVYSYGIDYDLGSLLHYGPIAYSKQRQPTIEARLPPYNKMIGQKEKLSFNDIKLLNIHYCYNMCPKKLSCYNSGYQNPIQCKFCNCPNGYTGRQCEKIFFNKDNCDKKELITKPTSQEIILKGAKSCTYAIYAPKDHIIKMRIKLVIFQQYRPCIERKGFEIKYRNDKGAMGLNLCEKYKDIYLKSEGNTVLIQYNGKRKQDKVVMTFKHASNV</sequence>
<dbReference type="InterPro" id="IPR006026">
    <property type="entry name" value="Peptidase_Metallo"/>
</dbReference>
<dbReference type="PRINTS" id="PR00480">
    <property type="entry name" value="ASTACIN"/>
</dbReference>
<name>A0A0N4Z4N3_PARTI</name>
<feature type="domain" description="Peptidase M12A" evidence="7">
    <location>
        <begin position="25"/>
        <end position="227"/>
    </location>
</feature>
<dbReference type="PROSITE" id="PS51864">
    <property type="entry name" value="ASTACIN"/>
    <property type="match status" value="1"/>
</dbReference>
<keyword evidence="1 6" id="KW-0479">Metal-binding</keyword>
<keyword evidence="8" id="KW-1185">Reference proteome</keyword>
<evidence type="ECO:0000313" key="8">
    <source>
        <dbReference type="Proteomes" id="UP000038045"/>
    </source>
</evidence>
<evidence type="ECO:0000256" key="2">
    <source>
        <dbReference type="ARBA" id="ARBA00022833"/>
    </source>
</evidence>
<dbReference type="InterPro" id="IPR024079">
    <property type="entry name" value="MetalloPept_cat_dom_sf"/>
</dbReference>
<accession>A0A0N4Z4N3</accession>
<dbReference type="InterPro" id="IPR000742">
    <property type="entry name" value="EGF"/>
</dbReference>
<evidence type="ECO:0000256" key="6">
    <source>
        <dbReference type="RuleBase" id="RU361183"/>
    </source>
</evidence>
<organism evidence="8 9">
    <name type="scientific">Parastrongyloides trichosuri</name>
    <name type="common">Possum-specific nematode worm</name>
    <dbReference type="NCBI Taxonomy" id="131310"/>
    <lineage>
        <taxon>Eukaryota</taxon>
        <taxon>Metazoa</taxon>
        <taxon>Ecdysozoa</taxon>
        <taxon>Nematoda</taxon>
        <taxon>Chromadorea</taxon>
        <taxon>Rhabditida</taxon>
        <taxon>Tylenchina</taxon>
        <taxon>Panagrolaimomorpha</taxon>
        <taxon>Strongyloidoidea</taxon>
        <taxon>Strongyloididae</taxon>
        <taxon>Parastrongyloides</taxon>
    </lineage>
</organism>
<evidence type="ECO:0000259" key="7">
    <source>
        <dbReference type="PROSITE" id="PS51864"/>
    </source>
</evidence>
<keyword evidence="6" id="KW-0378">Hydrolase</keyword>
<dbReference type="Gene3D" id="3.40.390.10">
    <property type="entry name" value="Collagenase (Catalytic Domain)"/>
    <property type="match status" value="1"/>
</dbReference>
<dbReference type="GO" id="GO:0006508">
    <property type="term" value="P:proteolysis"/>
    <property type="evidence" value="ECO:0007669"/>
    <property type="project" value="UniProtKB-KW"/>
</dbReference>
<evidence type="ECO:0000256" key="3">
    <source>
        <dbReference type="ARBA" id="ARBA00023049"/>
    </source>
</evidence>
<protein>
    <recommendedName>
        <fullName evidence="6">Metalloendopeptidase</fullName>
        <ecNumber evidence="6">3.4.24.-</ecNumber>
    </recommendedName>
</protein>